<feature type="compositionally biased region" description="Acidic residues" evidence="1">
    <location>
        <begin position="295"/>
        <end position="307"/>
    </location>
</feature>
<dbReference type="EMBL" id="JAWWNJ010000023">
    <property type="protein sequence ID" value="KAK7032982.1"/>
    <property type="molecule type" value="Genomic_DNA"/>
</dbReference>
<name>A0AAW0C3Y5_9AGAR</name>
<feature type="compositionally biased region" description="Basic residues" evidence="1">
    <location>
        <begin position="312"/>
        <end position="321"/>
    </location>
</feature>
<feature type="compositionally biased region" description="Pro residues" evidence="1">
    <location>
        <begin position="45"/>
        <end position="63"/>
    </location>
</feature>
<feature type="region of interest" description="Disordered" evidence="1">
    <location>
        <begin position="370"/>
        <end position="425"/>
    </location>
</feature>
<feature type="region of interest" description="Disordered" evidence="1">
    <location>
        <begin position="1"/>
        <end position="72"/>
    </location>
</feature>
<evidence type="ECO:0000313" key="2">
    <source>
        <dbReference type="EMBL" id="KAK7032701.1"/>
    </source>
</evidence>
<feature type="region of interest" description="Disordered" evidence="1">
    <location>
        <begin position="290"/>
        <end position="325"/>
    </location>
</feature>
<protein>
    <submittedName>
        <fullName evidence="2">Uncharacterized protein</fullName>
    </submittedName>
</protein>
<organism evidence="2 4">
    <name type="scientific">Favolaschia claudopus</name>
    <dbReference type="NCBI Taxonomy" id="2862362"/>
    <lineage>
        <taxon>Eukaryota</taxon>
        <taxon>Fungi</taxon>
        <taxon>Dikarya</taxon>
        <taxon>Basidiomycota</taxon>
        <taxon>Agaricomycotina</taxon>
        <taxon>Agaricomycetes</taxon>
        <taxon>Agaricomycetidae</taxon>
        <taxon>Agaricales</taxon>
        <taxon>Marasmiineae</taxon>
        <taxon>Mycenaceae</taxon>
        <taxon>Favolaschia</taxon>
    </lineage>
</organism>
<feature type="compositionally biased region" description="Polar residues" evidence="1">
    <location>
        <begin position="9"/>
        <end position="31"/>
    </location>
</feature>
<accession>A0AAW0C3Y5</accession>
<evidence type="ECO:0000313" key="4">
    <source>
        <dbReference type="Proteomes" id="UP001362999"/>
    </source>
</evidence>
<comment type="caution">
    <text evidence="2">The sequence shown here is derived from an EMBL/GenBank/DDBJ whole genome shotgun (WGS) entry which is preliminary data.</text>
</comment>
<dbReference type="AlphaFoldDB" id="A0AAW0C3Y5"/>
<dbReference type="Proteomes" id="UP001362999">
    <property type="component" value="Unassembled WGS sequence"/>
</dbReference>
<evidence type="ECO:0000256" key="1">
    <source>
        <dbReference type="SAM" id="MobiDB-lite"/>
    </source>
</evidence>
<proteinExistence type="predicted"/>
<dbReference type="EMBL" id="JAWWNJ010000023">
    <property type="protein sequence ID" value="KAK7032701.1"/>
    <property type="molecule type" value="Genomic_DNA"/>
</dbReference>
<gene>
    <name evidence="2" type="ORF">R3P38DRAFT_3502357</name>
    <name evidence="3" type="ORF">R3P38DRAFT_3503251</name>
</gene>
<evidence type="ECO:0000313" key="3">
    <source>
        <dbReference type="EMBL" id="KAK7032982.1"/>
    </source>
</evidence>
<reference evidence="2 4" key="1">
    <citation type="journal article" date="2024" name="J Genomics">
        <title>Draft genome sequencing and assembly of Favolaschia claudopus CIRM-BRFM 2984 isolated from oak limbs.</title>
        <authorList>
            <person name="Navarro D."/>
            <person name="Drula E."/>
            <person name="Chaduli D."/>
            <person name="Cazenave R."/>
            <person name="Ahrendt S."/>
            <person name="Wang J."/>
            <person name="Lipzen A."/>
            <person name="Daum C."/>
            <person name="Barry K."/>
            <person name="Grigoriev I.V."/>
            <person name="Favel A."/>
            <person name="Rosso M.N."/>
            <person name="Martin F."/>
        </authorList>
    </citation>
    <scope>NUCLEOTIDE SEQUENCE [LARGE SCALE GENOMIC DNA]</scope>
    <source>
        <strain evidence="2 4">CIRM-BRFM 2984</strain>
    </source>
</reference>
<sequence>MTADYHPTPQFNFSPSYPGTPVSQPFDTVSHGTHPFSSSSSDVPSSPPPHNPGSLPPLPPLHPPSQQGATPFNPLIVDTIARDFCLEQDQVQLLRTFVRLGHLGPGLSLPDLATRVFLLAAQLGEAAEKRRAEQEQRQEMVDYRVIWRDLKLRLEETFCFTRQQKQNIRGVVQDQIYNGSRTKFLTMHADVLNVLEQRKSQLSLENIYGVPGREKSLSQLVKRQCSSVRNGWRADLISSIDPKKFIPLADFVYEAVTKYRTGGAGGDIPQVYKIHAVLLRRFVFDHPSLKRASAEDEEPESDAEYDEAEQRRPRKKAKTGKVPKGENFWGRVDQWFKKQVEERGISLTGPKWKSYVDQLIKDDAAKFKGIIPGSPSNEENTPPAGVLEGSQVPSSSGMVGGGDMSASSATGQMLHMWQLGGQQGQ</sequence>
<keyword evidence="4" id="KW-1185">Reference proteome</keyword>